<sequence length="222" mass="24525">MFSVNNAARSSGITYQPVVENVSDTAVFATNVIFSEREKTLLSDAKLKLSNSNIIIGERHDAATARAFLIKLIEGRKVNDIYLEFPDLECDVFGGDGQVKLSAYLNEREYDALIQDSVFNEFSSDCSAITGAVDNEIPLSKLMLIARYHDVKIHLIDNLIPKSKNILDRVKERNMGMATSFNSVKGDNKGVILVGANHCNLGENSLHNLCNIPEPSIYDLSI</sequence>
<reference evidence="1 2" key="1">
    <citation type="submission" date="2018-03" db="EMBL/GenBank/DDBJ databases">
        <title>Diversity of phytobeneficial traits revealed by whole-genome analysis of worldwide-isolated phenazine-producing Pseudomonas spp.</title>
        <authorList>
            <person name="Biessy A."/>
            <person name="Novinscak A."/>
            <person name="Blom J."/>
            <person name="Leger G."/>
            <person name="Thomashow L.S."/>
            <person name="Cazorla F.M."/>
            <person name="Josic D."/>
            <person name="Filion M."/>
        </authorList>
    </citation>
    <scope>NUCLEOTIDE SEQUENCE [LARGE SCALE GENOMIC DNA]</scope>
    <source>
        <strain evidence="1 2">30B</strain>
    </source>
</reference>
<dbReference type="AlphaFoldDB" id="A0A3G7UBX6"/>
<evidence type="ECO:0000313" key="2">
    <source>
        <dbReference type="Proteomes" id="UP000268696"/>
    </source>
</evidence>
<name>A0A3G7UBX6_9PSED</name>
<dbReference type="Proteomes" id="UP000268696">
    <property type="component" value="Chromosome"/>
</dbReference>
<proteinExistence type="predicted"/>
<accession>A0A3G7UBX6</accession>
<gene>
    <name evidence="1" type="ORF">C4K03_4727</name>
</gene>
<evidence type="ECO:0000313" key="1">
    <source>
        <dbReference type="EMBL" id="AZE56865.1"/>
    </source>
</evidence>
<organism evidence="1 2">
    <name type="scientific">Pseudomonas synxantha</name>
    <dbReference type="NCBI Taxonomy" id="47883"/>
    <lineage>
        <taxon>Bacteria</taxon>
        <taxon>Pseudomonadati</taxon>
        <taxon>Pseudomonadota</taxon>
        <taxon>Gammaproteobacteria</taxon>
        <taxon>Pseudomonadales</taxon>
        <taxon>Pseudomonadaceae</taxon>
        <taxon>Pseudomonas</taxon>
    </lineage>
</organism>
<dbReference type="EMBL" id="CP027754">
    <property type="protein sequence ID" value="AZE56865.1"/>
    <property type="molecule type" value="Genomic_DNA"/>
</dbReference>
<dbReference type="RefSeq" id="WP_206433621.1">
    <property type="nucleotide sequence ID" value="NZ_CP027754.1"/>
</dbReference>
<protein>
    <submittedName>
        <fullName evidence="1">Uncharacterized protein</fullName>
    </submittedName>
</protein>